<dbReference type="AlphaFoldDB" id="A0A3N4J0W4"/>
<keyword evidence="3" id="KW-1185">Reference proteome</keyword>
<feature type="domain" description="Far11/STRP N-terminal" evidence="1">
    <location>
        <begin position="37"/>
        <end position="119"/>
    </location>
</feature>
<evidence type="ECO:0000313" key="2">
    <source>
        <dbReference type="EMBL" id="RPA90857.1"/>
    </source>
</evidence>
<dbReference type="Pfam" id="PF07923">
    <property type="entry name" value="N1221"/>
    <property type="match status" value="1"/>
</dbReference>
<protein>
    <recommendedName>
        <fullName evidence="1">Far11/STRP N-terminal domain-containing protein</fullName>
    </recommendedName>
</protein>
<proteinExistence type="predicted"/>
<dbReference type="OrthoDB" id="18234at2759"/>
<reference evidence="2 3" key="1">
    <citation type="journal article" date="2018" name="Nat. Ecol. Evol.">
        <title>Pezizomycetes genomes reveal the molecular basis of ectomycorrhizal truffle lifestyle.</title>
        <authorList>
            <person name="Murat C."/>
            <person name="Payen T."/>
            <person name="Noel B."/>
            <person name="Kuo A."/>
            <person name="Morin E."/>
            <person name="Chen J."/>
            <person name="Kohler A."/>
            <person name="Krizsan K."/>
            <person name="Balestrini R."/>
            <person name="Da Silva C."/>
            <person name="Montanini B."/>
            <person name="Hainaut M."/>
            <person name="Levati E."/>
            <person name="Barry K.W."/>
            <person name="Belfiori B."/>
            <person name="Cichocki N."/>
            <person name="Clum A."/>
            <person name="Dockter R.B."/>
            <person name="Fauchery L."/>
            <person name="Guy J."/>
            <person name="Iotti M."/>
            <person name="Le Tacon F."/>
            <person name="Lindquist E.A."/>
            <person name="Lipzen A."/>
            <person name="Malagnac F."/>
            <person name="Mello A."/>
            <person name="Molinier V."/>
            <person name="Miyauchi S."/>
            <person name="Poulain J."/>
            <person name="Riccioni C."/>
            <person name="Rubini A."/>
            <person name="Sitrit Y."/>
            <person name="Splivallo R."/>
            <person name="Traeger S."/>
            <person name="Wang M."/>
            <person name="Zifcakova L."/>
            <person name="Wipf D."/>
            <person name="Zambonelli A."/>
            <person name="Paolocci F."/>
            <person name="Nowrousian M."/>
            <person name="Ottonello S."/>
            <person name="Baldrian P."/>
            <person name="Spatafora J.W."/>
            <person name="Henrissat B."/>
            <person name="Nagy L.G."/>
            <person name="Aury J.M."/>
            <person name="Wincker P."/>
            <person name="Grigoriev I.V."/>
            <person name="Bonfante P."/>
            <person name="Martin F.M."/>
        </authorList>
    </citation>
    <scope>NUCLEOTIDE SEQUENCE [LARGE SCALE GENOMIC DNA]</scope>
    <source>
        <strain evidence="2 3">120613-1</strain>
    </source>
</reference>
<accession>A0A3N4J0W4</accession>
<dbReference type="Proteomes" id="UP000276215">
    <property type="component" value="Unassembled WGS sequence"/>
</dbReference>
<dbReference type="InterPro" id="IPR012486">
    <property type="entry name" value="Far11/STRP_N"/>
</dbReference>
<dbReference type="STRING" id="1336337.A0A3N4J0W4"/>
<evidence type="ECO:0000313" key="3">
    <source>
        <dbReference type="Proteomes" id="UP000276215"/>
    </source>
</evidence>
<organism evidence="2 3">
    <name type="scientific">Choiromyces venosus 120613-1</name>
    <dbReference type="NCBI Taxonomy" id="1336337"/>
    <lineage>
        <taxon>Eukaryota</taxon>
        <taxon>Fungi</taxon>
        <taxon>Dikarya</taxon>
        <taxon>Ascomycota</taxon>
        <taxon>Pezizomycotina</taxon>
        <taxon>Pezizomycetes</taxon>
        <taxon>Pezizales</taxon>
        <taxon>Tuberaceae</taxon>
        <taxon>Choiromyces</taxon>
    </lineage>
</organism>
<dbReference type="EMBL" id="ML120512">
    <property type="protein sequence ID" value="RPA90857.1"/>
    <property type="molecule type" value="Genomic_DNA"/>
</dbReference>
<sequence length="136" mass="15003">MPGMDQQIEFLGDGIADLPGQCFFGIPGKSFESFGMEDSVDLPFMNMLLLTWDTMLVVFGKPDRHLAKGKTCACGLVDLYPEVGDGLITPSPLDYHVFRQDIKTKYPAYDPPNLLFPFEVAVNSFPMSFAINNATG</sequence>
<gene>
    <name evidence="2" type="ORF">L873DRAFT_1820406</name>
</gene>
<name>A0A3N4J0W4_9PEZI</name>
<evidence type="ECO:0000259" key="1">
    <source>
        <dbReference type="Pfam" id="PF07923"/>
    </source>
</evidence>